<gene>
    <name evidence="1" type="ORF">TKK_001716</name>
</gene>
<dbReference type="EMBL" id="JBJJXI010000019">
    <property type="protein sequence ID" value="KAL3406380.1"/>
    <property type="molecule type" value="Genomic_DNA"/>
</dbReference>
<dbReference type="Proteomes" id="UP001627154">
    <property type="component" value="Unassembled WGS sequence"/>
</dbReference>
<accession>A0ABD2XM14</accession>
<evidence type="ECO:0000313" key="1">
    <source>
        <dbReference type="EMBL" id="KAL3406380.1"/>
    </source>
</evidence>
<protein>
    <submittedName>
        <fullName evidence="1">Uncharacterized protein</fullName>
    </submittedName>
</protein>
<evidence type="ECO:0000313" key="2">
    <source>
        <dbReference type="Proteomes" id="UP001627154"/>
    </source>
</evidence>
<organism evidence="1 2">
    <name type="scientific">Trichogramma kaykai</name>
    <dbReference type="NCBI Taxonomy" id="54128"/>
    <lineage>
        <taxon>Eukaryota</taxon>
        <taxon>Metazoa</taxon>
        <taxon>Ecdysozoa</taxon>
        <taxon>Arthropoda</taxon>
        <taxon>Hexapoda</taxon>
        <taxon>Insecta</taxon>
        <taxon>Pterygota</taxon>
        <taxon>Neoptera</taxon>
        <taxon>Endopterygota</taxon>
        <taxon>Hymenoptera</taxon>
        <taxon>Apocrita</taxon>
        <taxon>Proctotrupomorpha</taxon>
        <taxon>Chalcidoidea</taxon>
        <taxon>Trichogrammatidae</taxon>
        <taxon>Trichogramma</taxon>
    </lineage>
</organism>
<dbReference type="AlphaFoldDB" id="A0ABD2XM14"/>
<name>A0ABD2XM14_9HYME</name>
<comment type="caution">
    <text evidence="1">The sequence shown here is derived from an EMBL/GenBank/DDBJ whole genome shotgun (WGS) entry which is preliminary data.</text>
</comment>
<keyword evidence="2" id="KW-1185">Reference proteome</keyword>
<proteinExistence type="predicted"/>
<sequence length="135" mass="15879">MPKVIGSLDPRGDNTINWIINASLQLLLKYKVCISSTFNVGVDDRIIRFRWKLCKGSTLDECYDPPEYKDVWRLILCCIHENSSITWNYKISFFKNDKMLHTRIHNCTFSAAHREELIFIVFSDKIDQNRSISFN</sequence>
<reference evidence="1 2" key="1">
    <citation type="journal article" date="2024" name="bioRxiv">
        <title>A reference genome for Trichogramma kaykai: A tiny desert-dwelling parasitoid wasp with competing sex-ratio distorters.</title>
        <authorList>
            <person name="Culotta J."/>
            <person name="Lindsey A.R."/>
        </authorList>
    </citation>
    <scope>NUCLEOTIDE SEQUENCE [LARGE SCALE GENOMIC DNA]</scope>
    <source>
        <strain evidence="1 2">KSX58</strain>
    </source>
</reference>